<dbReference type="AlphaFoldDB" id="A0A7X0JUU4"/>
<dbReference type="GO" id="GO:0000166">
    <property type="term" value="F:nucleotide binding"/>
    <property type="evidence" value="ECO:0007669"/>
    <property type="project" value="UniProtKB-KW"/>
</dbReference>
<keyword evidence="8 12" id="KW-0503">Monooxygenase</keyword>
<dbReference type="InterPro" id="IPR013785">
    <property type="entry name" value="Aldolase_TIM"/>
</dbReference>
<evidence type="ECO:0000256" key="6">
    <source>
        <dbReference type="ARBA" id="ARBA00022741"/>
    </source>
</evidence>
<comment type="caution">
    <text evidence="12">The sequence shown here is derived from an EMBL/GenBank/DDBJ whole genome shotgun (WGS) entry which is preliminary data.</text>
</comment>
<comment type="similarity">
    <text evidence="2">Belongs to the nitronate monooxygenase family. NMO class I subfamily.</text>
</comment>
<proteinExistence type="inferred from homology"/>
<dbReference type="SUPFAM" id="SSF51412">
    <property type="entry name" value="Inosine monophosphate dehydrogenase (IMPDH)"/>
    <property type="match status" value="1"/>
</dbReference>
<evidence type="ECO:0000256" key="11">
    <source>
        <dbReference type="ARBA" id="ARBA00067136"/>
    </source>
</evidence>
<keyword evidence="7 12" id="KW-0560">Oxidoreductase</keyword>
<evidence type="ECO:0000256" key="9">
    <source>
        <dbReference type="ARBA" id="ARBA00031155"/>
    </source>
</evidence>
<dbReference type="GO" id="GO:0018580">
    <property type="term" value="F:nitronate monooxygenase activity"/>
    <property type="evidence" value="ECO:0007669"/>
    <property type="project" value="InterPro"/>
</dbReference>
<keyword evidence="5" id="KW-0288">FMN</keyword>
<protein>
    <recommendedName>
        <fullName evidence="11">Nitronate monooxygenase</fullName>
    </recommendedName>
    <alternativeName>
        <fullName evidence="9">Propionate 3-nitronate monooxygenase</fullName>
    </alternativeName>
</protein>
<sequence length="353" mass="38366">MSITEVLGIDIPLLQSPMAGAQDWRLAVAVARAGGLGAIPCGMLGPEQIEEQIRAFREHSNANYNLNFFCHNMPELNEESLQKWQNRLTTHYQALNVAPPETLGTLRRPFDQTIANILAPYQPPVISFHFGLPSAALLQQVKSWGTVVLSSATTLEEALYLEKHGADAIIAQGLEAGGHRGMFLNEDLSKQITTTELLSQCKNRVSKPIIAAGGIASASDILQVMDLGAEAVQLGTNYLLCDESNSSQVHREAILDSKRTTALTNVFSGRPARGISNKLMQALNNLSDDAPEFPYATPAVAPLRTKAEANQSGDYSPLWSGSNRSGCRAVSATTLSRELWNEVLALKQDHHNR</sequence>
<evidence type="ECO:0000313" key="13">
    <source>
        <dbReference type="Proteomes" id="UP000528457"/>
    </source>
</evidence>
<dbReference type="PANTHER" id="PTHR42747">
    <property type="entry name" value="NITRONATE MONOOXYGENASE-RELATED"/>
    <property type="match status" value="1"/>
</dbReference>
<comment type="catalytic activity">
    <reaction evidence="10">
        <text>3 propionate 3-nitronate + 3 O2 + H2O = 3 3-oxopropanoate + 2 nitrate + nitrite + H2O2 + 3 H(+)</text>
        <dbReference type="Rhea" id="RHEA:57332"/>
        <dbReference type="ChEBI" id="CHEBI:15377"/>
        <dbReference type="ChEBI" id="CHEBI:15378"/>
        <dbReference type="ChEBI" id="CHEBI:15379"/>
        <dbReference type="ChEBI" id="CHEBI:16240"/>
        <dbReference type="ChEBI" id="CHEBI:16301"/>
        <dbReference type="ChEBI" id="CHEBI:17632"/>
        <dbReference type="ChEBI" id="CHEBI:33190"/>
        <dbReference type="ChEBI" id="CHEBI:136067"/>
    </reaction>
</comment>
<dbReference type="Proteomes" id="UP000528457">
    <property type="component" value="Unassembled WGS sequence"/>
</dbReference>
<dbReference type="GO" id="GO:0009636">
    <property type="term" value="P:response to toxic substance"/>
    <property type="evidence" value="ECO:0007669"/>
    <property type="project" value="UniProtKB-KW"/>
</dbReference>
<organism evidence="12 13">
    <name type="scientific">Pseudoteredinibacter isoporae</name>
    <dbReference type="NCBI Taxonomy" id="570281"/>
    <lineage>
        <taxon>Bacteria</taxon>
        <taxon>Pseudomonadati</taxon>
        <taxon>Pseudomonadota</taxon>
        <taxon>Gammaproteobacteria</taxon>
        <taxon>Cellvibrionales</taxon>
        <taxon>Cellvibrionaceae</taxon>
        <taxon>Pseudoteredinibacter</taxon>
    </lineage>
</organism>
<reference evidence="12 13" key="1">
    <citation type="submission" date="2020-08" db="EMBL/GenBank/DDBJ databases">
        <title>Genomic Encyclopedia of Type Strains, Phase IV (KMG-IV): sequencing the most valuable type-strain genomes for metagenomic binning, comparative biology and taxonomic classification.</title>
        <authorList>
            <person name="Goeker M."/>
        </authorList>
    </citation>
    <scope>NUCLEOTIDE SEQUENCE [LARGE SCALE GENOMIC DNA]</scope>
    <source>
        <strain evidence="12 13">DSM 22368</strain>
    </source>
</reference>
<keyword evidence="13" id="KW-1185">Reference proteome</keyword>
<evidence type="ECO:0000256" key="7">
    <source>
        <dbReference type="ARBA" id="ARBA00023002"/>
    </source>
</evidence>
<evidence type="ECO:0000256" key="10">
    <source>
        <dbReference type="ARBA" id="ARBA00049401"/>
    </source>
</evidence>
<keyword evidence="3" id="KW-0216">Detoxification</keyword>
<evidence type="ECO:0000256" key="5">
    <source>
        <dbReference type="ARBA" id="ARBA00022643"/>
    </source>
</evidence>
<dbReference type="EMBL" id="JACHHT010000002">
    <property type="protein sequence ID" value="MBB6522113.1"/>
    <property type="molecule type" value="Genomic_DNA"/>
</dbReference>
<evidence type="ECO:0000256" key="1">
    <source>
        <dbReference type="ARBA" id="ARBA00001917"/>
    </source>
</evidence>
<evidence type="ECO:0000256" key="8">
    <source>
        <dbReference type="ARBA" id="ARBA00023033"/>
    </source>
</evidence>
<gene>
    <name evidence="12" type="ORF">HNR48_002398</name>
</gene>
<accession>A0A7X0JUU4</accession>
<dbReference type="FunFam" id="3.20.20.70:FF:000154">
    <property type="entry name" value="Probable nitronate monooxygenase"/>
    <property type="match status" value="1"/>
</dbReference>
<dbReference type="PANTHER" id="PTHR42747:SF3">
    <property type="entry name" value="NITRONATE MONOOXYGENASE-RELATED"/>
    <property type="match status" value="1"/>
</dbReference>
<keyword evidence="6" id="KW-0547">Nucleotide-binding</keyword>
<dbReference type="Pfam" id="PF03060">
    <property type="entry name" value="NMO"/>
    <property type="match status" value="1"/>
</dbReference>
<keyword evidence="4" id="KW-0285">Flavoprotein</keyword>
<evidence type="ECO:0000256" key="4">
    <source>
        <dbReference type="ARBA" id="ARBA00022630"/>
    </source>
</evidence>
<evidence type="ECO:0000256" key="2">
    <source>
        <dbReference type="ARBA" id="ARBA00009881"/>
    </source>
</evidence>
<dbReference type="InParanoid" id="A0A7X0JUU4"/>
<comment type="cofactor">
    <cofactor evidence="1">
        <name>FMN</name>
        <dbReference type="ChEBI" id="CHEBI:58210"/>
    </cofactor>
</comment>
<evidence type="ECO:0000313" key="12">
    <source>
        <dbReference type="EMBL" id="MBB6522113.1"/>
    </source>
</evidence>
<dbReference type="CDD" id="cd04730">
    <property type="entry name" value="NPD_like"/>
    <property type="match status" value="1"/>
</dbReference>
<name>A0A7X0JUU4_9GAMM</name>
<dbReference type="Gene3D" id="3.20.20.70">
    <property type="entry name" value="Aldolase class I"/>
    <property type="match status" value="1"/>
</dbReference>
<evidence type="ECO:0000256" key="3">
    <source>
        <dbReference type="ARBA" id="ARBA00022575"/>
    </source>
</evidence>
<dbReference type="InterPro" id="IPR004136">
    <property type="entry name" value="NMO"/>
</dbReference>